<reference evidence="1" key="3">
    <citation type="submission" date="2022-06" db="UniProtKB">
        <authorList>
            <consortium name="EnsemblPlants"/>
        </authorList>
    </citation>
    <scope>IDENTIFICATION</scope>
</reference>
<dbReference type="Proteomes" id="UP000015106">
    <property type="component" value="Chromosome 6"/>
</dbReference>
<keyword evidence="2" id="KW-1185">Reference proteome</keyword>
<accession>A0A8R7UZ03</accession>
<proteinExistence type="predicted"/>
<name>A0A8R7UZ03_TRIUA</name>
<sequence length="191" mass="20131">MLATEHPAPGTHVLSPLEGVLGLLELGAETLALLSCRYLTLVGAALTFIFCRELVLVSGLLTLISCRELALAGVVLAPISCGELALAGVVLLTEHPTPSAHVPSPLEGVLGLLELCADAAALISYGELAPADHDEERLATACRHPLTLYSLDLAHTLTKSLSSLTDLILTMTVINLLTIYREQFLGCKLIS</sequence>
<reference evidence="2" key="1">
    <citation type="journal article" date="2013" name="Nature">
        <title>Draft genome of the wheat A-genome progenitor Triticum urartu.</title>
        <authorList>
            <person name="Ling H.Q."/>
            <person name="Zhao S."/>
            <person name="Liu D."/>
            <person name="Wang J."/>
            <person name="Sun H."/>
            <person name="Zhang C."/>
            <person name="Fan H."/>
            <person name="Li D."/>
            <person name="Dong L."/>
            <person name="Tao Y."/>
            <person name="Gao C."/>
            <person name="Wu H."/>
            <person name="Li Y."/>
            <person name="Cui Y."/>
            <person name="Guo X."/>
            <person name="Zheng S."/>
            <person name="Wang B."/>
            <person name="Yu K."/>
            <person name="Liang Q."/>
            <person name="Yang W."/>
            <person name="Lou X."/>
            <person name="Chen J."/>
            <person name="Feng M."/>
            <person name="Jian J."/>
            <person name="Zhang X."/>
            <person name="Luo G."/>
            <person name="Jiang Y."/>
            <person name="Liu J."/>
            <person name="Wang Z."/>
            <person name="Sha Y."/>
            <person name="Zhang B."/>
            <person name="Wu H."/>
            <person name="Tang D."/>
            <person name="Shen Q."/>
            <person name="Xue P."/>
            <person name="Zou S."/>
            <person name="Wang X."/>
            <person name="Liu X."/>
            <person name="Wang F."/>
            <person name="Yang Y."/>
            <person name="An X."/>
            <person name="Dong Z."/>
            <person name="Zhang K."/>
            <person name="Zhang X."/>
            <person name="Luo M.C."/>
            <person name="Dvorak J."/>
            <person name="Tong Y."/>
            <person name="Wang J."/>
            <person name="Yang H."/>
            <person name="Li Z."/>
            <person name="Wang D."/>
            <person name="Zhang A."/>
            <person name="Wang J."/>
        </authorList>
    </citation>
    <scope>NUCLEOTIDE SEQUENCE</scope>
    <source>
        <strain evidence="2">cv. G1812</strain>
    </source>
</reference>
<reference evidence="1" key="2">
    <citation type="submission" date="2018-03" db="EMBL/GenBank/DDBJ databases">
        <title>The Triticum urartu genome reveals the dynamic nature of wheat genome evolution.</title>
        <authorList>
            <person name="Ling H."/>
            <person name="Ma B."/>
            <person name="Shi X."/>
            <person name="Liu H."/>
            <person name="Dong L."/>
            <person name="Sun H."/>
            <person name="Cao Y."/>
            <person name="Gao Q."/>
            <person name="Zheng S."/>
            <person name="Li Y."/>
            <person name="Yu Y."/>
            <person name="Du H."/>
            <person name="Qi M."/>
            <person name="Li Y."/>
            <person name="Yu H."/>
            <person name="Cui Y."/>
            <person name="Wang N."/>
            <person name="Chen C."/>
            <person name="Wu H."/>
            <person name="Zhao Y."/>
            <person name="Zhang J."/>
            <person name="Li Y."/>
            <person name="Zhou W."/>
            <person name="Zhang B."/>
            <person name="Hu W."/>
            <person name="Eijk M."/>
            <person name="Tang J."/>
            <person name="Witsenboer H."/>
            <person name="Zhao S."/>
            <person name="Li Z."/>
            <person name="Zhang A."/>
            <person name="Wang D."/>
            <person name="Liang C."/>
        </authorList>
    </citation>
    <scope>NUCLEOTIDE SEQUENCE [LARGE SCALE GENOMIC DNA]</scope>
    <source>
        <strain evidence="1">cv. G1812</strain>
    </source>
</reference>
<dbReference type="EnsemblPlants" id="TuG1812G0600003482.01.T01">
    <property type="protein sequence ID" value="TuG1812G0600003482.01.T01.cds364879"/>
    <property type="gene ID" value="TuG1812G0600003482.01"/>
</dbReference>
<dbReference type="AlphaFoldDB" id="A0A8R7UZ03"/>
<organism evidence="1 2">
    <name type="scientific">Triticum urartu</name>
    <name type="common">Red wild einkorn</name>
    <name type="synonym">Crithodium urartu</name>
    <dbReference type="NCBI Taxonomy" id="4572"/>
    <lineage>
        <taxon>Eukaryota</taxon>
        <taxon>Viridiplantae</taxon>
        <taxon>Streptophyta</taxon>
        <taxon>Embryophyta</taxon>
        <taxon>Tracheophyta</taxon>
        <taxon>Spermatophyta</taxon>
        <taxon>Magnoliopsida</taxon>
        <taxon>Liliopsida</taxon>
        <taxon>Poales</taxon>
        <taxon>Poaceae</taxon>
        <taxon>BOP clade</taxon>
        <taxon>Pooideae</taxon>
        <taxon>Triticodae</taxon>
        <taxon>Triticeae</taxon>
        <taxon>Triticinae</taxon>
        <taxon>Triticum</taxon>
    </lineage>
</organism>
<evidence type="ECO:0000313" key="1">
    <source>
        <dbReference type="EnsemblPlants" id="TuG1812G0600003482.01.T01.cds364879"/>
    </source>
</evidence>
<dbReference type="Gramene" id="TuG1812G0600003482.01.T01">
    <property type="protein sequence ID" value="TuG1812G0600003482.01.T01.cds364879"/>
    <property type="gene ID" value="TuG1812G0600003482.01"/>
</dbReference>
<evidence type="ECO:0000313" key="2">
    <source>
        <dbReference type="Proteomes" id="UP000015106"/>
    </source>
</evidence>
<protein>
    <submittedName>
        <fullName evidence="1">Uncharacterized protein</fullName>
    </submittedName>
</protein>